<dbReference type="Gene3D" id="2.170.15.10">
    <property type="entry name" value="Proaerolysin, chain A, domain 3"/>
    <property type="match status" value="1"/>
</dbReference>
<dbReference type="VEuPathDB" id="FungiDB:ASPCADRAFT_409284"/>
<dbReference type="SUPFAM" id="SSF56973">
    <property type="entry name" value="Aerolisin/ETX pore-forming domain"/>
    <property type="match status" value="1"/>
</dbReference>
<proteinExistence type="predicted"/>
<dbReference type="CDD" id="cd23424">
    <property type="entry name" value="beta-trefoil_Ricin_BEL-like"/>
    <property type="match status" value="1"/>
</dbReference>
<dbReference type="Pfam" id="PF03318">
    <property type="entry name" value="ETX_MTX2"/>
    <property type="match status" value="1"/>
</dbReference>
<dbReference type="PANTHER" id="PTHR39244">
    <property type="entry name" value="NATTERIN-4"/>
    <property type="match status" value="1"/>
</dbReference>
<sequence>MSDELYIPPCGVRFRLQGKRSRCVLVGNANDTLTDYDGGNVYDDQWFTLAEVPGSSDTYFIRSTYNRNNNKVIFCRAAAYEVGLYYADYTDQHFRLDPGEGEFRGLFRLLAPATNRVITSNGRSNGVGNYPADKEKYDDQYFAFLFEDLVFDHIEYNIDLGATIGKGIPHSWEGQTINETNDPNDHMEINMEETLSETISFERTSGITLTVGMTASFGIPGVMEGEITTEVSMVDSFTFGKSKTIQHTVGSSVTVAVPARTITTVEATVTQSKITVPAKIYSKSKALGITVITEAIYEGAPFWGIVYDIKPPIPLDDETTAA</sequence>
<gene>
    <name evidence="1" type="ORF">ASPCADRAFT_409284</name>
</gene>
<evidence type="ECO:0000313" key="2">
    <source>
        <dbReference type="Proteomes" id="UP000188318"/>
    </source>
</evidence>
<evidence type="ECO:0000313" key="1">
    <source>
        <dbReference type="EMBL" id="OOF91718.1"/>
    </source>
</evidence>
<dbReference type="EMBL" id="KV907510">
    <property type="protein sequence ID" value="OOF91718.1"/>
    <property type="molecule type" value="Genomic_DNA"/>
</dbReference>
<protein>
    <recommendedName>
        <fullName evidence="3">Agglutinin domain-containing protein</fullName>
    </recommendedName>
</protein>
<dbReference type="InterPro" id="IPR004991">
    <property type="entry name" value="Aerolysin-like"/>
</dbReference>
<dbReference type="Proteomes" id="UP000188318">
    <property type="component" value="Unassembled WGS sequence"/>
</dbReference>
<dbReference type="OrthoDB" id="4423284at2759"/>
<dbReference type="CDD" id="cd20241">
    <property type="entry name" value="PFM_aerolysin-like"/>
    <property type="match status" value="1"/>
</dbReference>
<dbReference type="OMA" id="SPELWHY"/>
<accession>A0A1R3RB54</accession>
<dbReference type="PANTHER" id="PTHR39244:SF5">
    <property type="entry name" value="NATTERIN-3-LIKE"/>
    <property type="match status" value="1"/>
</dbReference>
<organism evidence="1 2">
    <name type="scientific">Aspergillus carbonarius (strain ITEM 5010)</name>
    <dbReference type="NCBI Taxonomy" id="602072"/>
    <lineage>
        <taxon>Eukaryota</taxon>
        <taxon>Fungi</taxon>
        <taxon>Dikarya</taxon>
        <taxon>Ascomycota</taxon>
        <taxon>Pezizomycotina</taxon>
        <taxon>Eurotiomycetes</taxon>
        <taxon>Eurotiomycetidae</taxon>
        <taxon>Eurotiales</taxon>
        <taxon>Aspergillaceae</taxon>
        <taxon>Aspergillus</taxon>
        <taxon>Aspergillus subgen. Circumdati</taxon>
    </lineage>
</organism>
<dbReference type="InterPro" id="IPR053237">
    <property type="entry name" value="Natterin_C"/>
</dbReference>
<keyword evidence="2" id="KW-1185">Reference proteome</keyword>
<name>A0A1R3RB54_ASPC5</name>
<dbReference type="Gene3D" id="2.80.10.50">
    <property type="match status" value="1"/>
</dbReference>
<evidence type="ECO:0008006" key="3">
    <source>
        <dbReference type="Google" id="ProtNLM"/>
    </source>
</evidence>
<dbReference type="AlphaFoldDB" id="A0A1R3RB54"/>
<reference evidence="2" key="1">
    <citation type="journal article" date="2017" name="Genome Biol.">
        <title>Comparative genomics reveals high biological diversity and specific adaptations in the industrially and medically important fungal genus Aspergillus.</title>
        <authorList>
            <person name="de Vries R.P."/>
            <person name="Riley R."/>
            <person name="Wiebenga A."/>
            <person name="Aguilar-Osorio G."/>
            <person name="Amillis S."/>
            <person name="Uchima C.A."/>
            <person name="Anderluh G."/>
            <person name="Asadollahi M."/>
            <person name="Askin M."/>
            <person name="Barry K."/>
            <person name="Battaglia E."/>
            <person name="Bayram O."/>
            <person name="Benocci T."/>
            <person name="Braus-Stromeyer S.A."/>
            <person name="Caldana C."/>
            <person name="Canovas D."/>
            <person name="Cerqueira G.C."/>
            <person name="Chen F."/>
            <person name="Chen W."/>
            <person name="Choi C."/>
            <person name="Clum A."/>
            <person name="Dos Santos R.A."/>
            <person name="Damasio A.R."/>
            <person name="Diallinas G."/>
            <person name="Emri T."/>
            <person name="Fekete E."/>
            <person name="Flipphi M."/>
            <person name="Freyberg S."/>
            <person name="Gallo A."/>
            <person name="Gournas C."/>
            <person name="Habgood R."/>
            <person name="Hainaut M."/>
            <person name="Harispe M.L."/>
            <person name="Henrissat B."/>
            <person name="Hilden K.S."/>
            <person name="Hope R."/>
            <person name="Hossain A."/>
            <person name="Karabika E."/>
            <person name="Karaffa L."/>
            <person name="Karanyi Z."/>
            <person name="Krasevec N."/>
            <person name="Kuo A."/>
            <person name="Kusch H."/>
            <person name="LaButti K."/>
            <person name="Lagendijk E.L."/>
            <person name="Lapidus A."/>
            <person name="Levasseur A."/>
            <person name="Lindquist E."/>
            <person name="Lipzen A."/>
            <person name="Logrieco A.F."/>
            <person name="MacCabe A."/>
            <person name="Maekelae M.R."/>
            <person name="Malavazi I."/>
            <person name="Melin P."/>
            <person name="Meyer V."/>
            <person name="Mielnichuk N."/>
            <person name="Miskei M."/>
            <person name="Molnar A.P."/>
            <person name="Mule G."/>
            <person name="Ngan C.Y."/>
            <person name="Orejas M."/>
            <person name="Orosz E."/>
            <person name="Ouedraogo J.P."/>
            <person name="Overkamp K.M."/>
            <person name="Park H.-S."/>
            <person name="Perrone G."/>
            <person name="Piumi F."/>
            <person name="Punt P.J."/>
            <person name="Ram A.F."/>
            <person name="Ramon A."/>
            <person name="Rauscher S."/>
            <person name="Record E."/>
            <person name="Riano-Pachon D.M."/>
            <person name="Robert V."/>
            <person name="Roehrig J."/>
            <person name="Ruller R."/>
            <person name="Salamov A."/>
            <person name="Salih N.S."/>
            <person name="Samson R.A."/>
            <person name="Sandor E."/>
            <person name="Sanguinetti M."/>
            <person name="Schuetze T."/>
            <person name="Sepcic K."/>
            <person name="Shelest E."/>
            <person name="Sherlock G."/>
            <person name="Sophianopoulou V."/>
            <person name="Squina F.M."/>
            <person name="Sun H."/>
            <person name="Susca A."/>
            <person name="Todd R.B."/>
            <person name="Tsang A."/>
            <person name="Unkles S.E."/>
            <person name="van de Wiele N."/>
            <person name="van Rossen-Uffink D."/>
            <person name="Oliveira J.V."/>
            <person name="Vesth T.C."/>
            <person name="Visser J."/>
            <person name="Yu J.-H."/>
            <person name="Zhou M."/>
            <person name="Andersen M.R."/>
            <person name="Archer D.B."/>
            <person name="Baker S.E."/>
            <person name="Benoit I."/>
            <person name="Brakhage A.A."/>
            <person name="Braus G.H."/>
            <person name="Fischer R."/>
            <person name="Frisvad J.C."/>
            <person name="Goldman G.H."/>
            <person name="Houbraken J."/>
            <person name="Oakley B."/>
            <person name="Pocsi I."/>
            <person name="Scazzocchio C."/>
            <person name="Seiboth B."/>
            <person name="vanKuyk P.A."/>
            <person name="Wortman J."/>
            <person name="Dyer P.S."/>
            <person name="Grigoriev I.V."/>
        </authorList>
    </citation>
    <scope>NUCLEOTIDE SEQUENCE [LARGE SCALE GENOMIC DNA]</scope>
    <source>
        <strain evidence="2">ITEM 5010</strain>
    </source>
</reference>